<evidence type="ECO:0000259" key="1">
    <source>
        <dbReference type="Pfam" id="PF14244"/>
    </source>
</evidence>
<proteinExistence type="predicted"/>
<comment type="caution">
    <text evidence="2">The sequence shown here is derived from an EMBL/GenBank/DDBJ whole genome shotgun (WGS) entry which is preliminary data.</text>
</comment>
<dbReference type="EMBL" id="CAMAPE010000008">
    <property type="protein sequence ID" value="CAH9073910.1"/>
    <property type="molecule type" value="Genomic_DNA"/>
</dbReference>
<sequence length="125" mass="14326">MAGELVVRRKINDPTSPYYLSNSDYPGQNICGIVLKGESNYREWATSMKNAFCAKRKLAFLDGTLKRPENDEKDLEDWLTVHSMVVGWIMKTVDQQPLQTNLVYMESACDLWNDLEQRFAVGDAM</sequence>
<name>A0A9P1E2M0_CUSEU</name>
<protein>
    <recommendedName>
        <fullName evidence="1">Retrotransposon Copia-like N-terminal domain-containing protein</fullName>
    </recommendedName>
</protein>
<dbReference type="InterPro" id="IPR029472">
    <property type="entry name" value="Copia-like_N"/>
</dbReference>
<dbReference type="OrthoDB" id="1302231at2759"/>
<accession>A0A9P1E2M0</accession>
<keyword evidence="3" id="KW-1185">Reference proteome</keyword>
<dbReference type="PANTHER" id="PTHR37610">
    <property type="entry name" value="CCHC-TYPE DOMAIN-CONTAINING PROTEIN"/>
    <property type="match status" value="1"/>
</dbReference>
<gene>
    <name evidence="2" type="ORF">CEURO_LOCUS4992</name>
</gene>
<organism evidence="2 3">
    <name type="scientific">Cuscuta europaea</name>
    <name type="common">European dodder</name>
    <dbReference type="NCBI Taxonomy" id="41803"/>
    <lineage>
        <taxon>Eukaryota</taxon>
        <taxon>Viridiplantae</taxon>
        <taxon>Streptophyta</taxon>
        <taxon>Embryophyta</taxon>
        <taxon>Tracheophyta</taxon>
        <taxon>Spermatophyta</taxon>
        <taxon>Magnoliopsida</taxon>
        <taxon>eudicotyledons</taxon>
        <taxon>Gunneridae</taxon>
        <taxon>Pentapetalae</taxon>
        <taxon>asterids</taxon>
        <taxon>lamiids</taxon>
        <taxon>Solanales</taxon>
        <taxon>Convolvulaceae</taxon>
        <taxon>Cuscuteae</taxon>
        <taxon>Cuscuta</taxon>
        <taxon>Cuscuta subgen. Cuscuta</taxon>
    </lineage>
</organism>
<dbReference type="Proteomes" id="UP001152484">
    <property type="component" value="Unassembled WGS sequence"/>
</dbReference>
<dbReference type="PANTHER" id="PTHR37610:SF97">
    <property type="entry name" value="RETROTRANSPOSON GAG DOMAIN-CONTAINING PROTEIN"/>
    <property type="match status" value="1"/>
</dbReference>
<dbReference type="AlphaFoldDB" id="A0A9P1E2M0"/>
<feature type="domain" description="Retrotransposon Copia-like N-terminal" evidence="1">
    <location>
        <begin position="22"/>
        <end position="69"/>
    </location>
</feature>
<evidence type="ECO:0000313" key="3">
    <source>
        <dbReference type="Proteomes" id="UP001152484"/>
    </source>
</evidence>
<reference evidence="2" key="1">
    <citation type="submission" date="2022-07" db="EMBL/GenBank/DDBJ databases">
        <authorList>
            <person name="Macas J."/>
            <person name="Novak P."/>
            <person name="Neumann P."/>
        </authorList>
    </citation>
    <scope>NUCLEOTIDE SEQUENCE</scope>
</reference>
<dbReference type="Pfam" id="PF14244">
    <property type="entry name" value="Retrotran_gag_3"/>
    <property type="match status" value="1"/>
</dbReference>
<evidence type="ECO:0000313" key="2">
    <source>
        <dbReference type="EMBL" id="CAH9073910.1"/>
    </source>
</evidence>